<comment type="caution">
    <text evidence="3">The sequence shown here is derived from an EMBL/GenBank/DDBJ whole genome shotgun (WGS) entry which is preliminary data.</text>
</comment>
<dbReference type="Proteomes" id="UP001634394">
    <property type="component" value="Unassembled WGS sequence"/>
</dbReference>
<evidence type="ECO:0000256" key="1">
    <source>
        <dbReference type="ARBA" id="ARBA00023125"/>
    </source>
</evidence>
<evidence type="ECO:0000313" key="4">
    <source>
        <dbReference type="Proteomes" id="UP001634394"/>
    </source>
</evidence>
<reference evidence="3 4" key="1">
    <citation type="submission" date="2024-11" db="EMBL/GenBank/DDBJ databases">
        <title>Chromosome-level genome assembly of the freshwater bivalve Anodonta woodiana.</title>
        <authorList>
            <person name="Chen X."/>
        </authorList>
    </citation>
    <scope>NUCLEOTIDE SEQUENCE [LARGE SCALE GENOMIC DNA]</scope>
    <source>
        <strain evidence="3">MN2024</strain>
        <tissue evidence="3">Gills</tissue>
    </source>
</reference>
<name>A0ABD3W853_SINWO</name>
<feature type="domain" description="HTH CENPB-type" evidence="2">
    <location>
        <begin position="34"/>
        <end position="95"/>
    </location>
</feature>
<keyword evidence="4" id="KW-1185">Reference proteome</keyword>
<dbReference type="InterPro" id="IPR009057">
    <property type="entry name" value="Homeodomain-like_sf"/>
</dbReference>
<protein>
    <recommendedName>
        <fullName evidence="2">HTH CENPB-type domain-containing protein</fullName>
    </recommendedName>
</protein>
<proteinExistence type="predicted"/>
<gene>
    <name evidence="3" type="ORF">ACJMK2_042682</name>
</gene>
<keyword evidence="1" id="KW-0238">DNA-binding</keyword>
<dbReference type="InterPro" id="IPR006600">
    <property type="entry name" value="HTH_CenpB_DNA-bd_dom"/>
</dbReference>
<dbReference type="PROSITE" id="PS51253">
    <property type="entry name" value="HTH_CENPB"/>
    <property type="match status" value="1"/>
</dbReference>
<evidence type="ECO:0000313" key="3">
    <source>
        <dbReference type="EMBL" id="KAL3870066.1"/>
    </source>
</evidence>
<sequence>MKTATGRQFSCCEKNVHDWKLEEKDLIKMSPRKQVHRGRTARWPNLEENLSIWVSSPCDRTAFSTISIKLEACIIVAEMKIIDFHSSANWLVKFM</sequence>
<dbReference type="GO" id="GO:0003677">
    <property type="term" value="F:DNA binding"/>
    <property type="evidence" value="ECO:0007669"/>
    <property type="project" value="UniProtKB-KW"/>
</dbReference>
<organism evidence="3 4">
    <name type="scientific">Sinanodonta woodiana</name>
    <name type="common">Chinese pond mussel</name>
    <name type="synonym">Anodonta woodiana</name>
    <dbReference type="NCBI Taxonomy" id="1069815"/>
    <lineage>
        <taxon>Eukaryota</taxon>
        <taxon>Metazoa</taxon>
        <taxon>Spiralia</taxon>
        <taxon>Lophotrochozoa</taxon>
        <taxon>Mollusca</taxon>
        <taxon>Bivalvia</taxon>
        <taxon>Autobranchia</taxon>
        <taxon>Heteroconchia</taxon>
        <taxon>Palaeoheterodonta</taxon>
        <taxon>Unionida</taxon>
        <taxon>Unionoidea</taxon>
        <taxon>Unionidae</taxon>
        <taxon>Unioninae</taxon>
        <taxon>Sinanodonta</taxon>
    </lineage>
</organism>
<dbReference type="EMBL" id="JBJQND010000008">
    <property type="protein sequence ID" value="KAL3870066.1"/>
    <property type="molecule type" value="Genomic_DNA"/>
</dbReference>
<accession>A0ABD3W853</accession>
<evidence type="ECO:0000259" key="2">
    <source>
        <dbReference type="PROSITE" id="PS51253"/>
    </source>
</evidence>
<dbReference type="SUPFAM" id="SSF46689">
    <property type="entry name" value="Homeodomain-like"/>
    <property type="match status" value="1"/>
</dbReference>
<dbReference type="AlphaFoldDB" id="A0ABD3W853"/>